<feature type="region of interest" description="Disordered" evidence="1">
    <location>
        <begin position="333"/>
        <end position="354"/>
    </location>
</feature>
<sequence>ALGAIVAAGGAMGPEVCLCVNGTLGSARPMEKHILRKTPSTKAKMTCAHALPTSSHTYSRHVWNGLNKKNRDHIAAKYAGPYRVAASLPMANGPVKHPAAGEVIAKTRVLDFGARQHLPRDRWPSKDLQDSDIAAWTRLGPKHFTNAAKAATAAYLPHMRDQAQLERFQKDIQMPATPSSTAETVQTDGVDETKYIRYVYGRTATTQGMNLSAIAASTAANKKSGRRATFSEIYAAIQPTKHQPAAPKTPEPAERWEVIFIADRPRQPGDLQHIVATCTVASESGMVYCTMDTNNECEAPTSDRDLQLIRDRIQKGETAAIYAEMPRRTWYCSDQAEDPASRASARRSKVTPRGPADVAEKVVDELCPASSVTREVLTILHAVSGAKVPVIVIHAEDSIFWALRKSHRAIKRAAATPSTARHCMLGIMMITANSATPIQETQLKETAAENFDFAAAALLDDTIIARWGFRVASEAPTSDMRASYDRYLSCSHKEAIASGDNISNDHNDDHQSCSHHGRDCETLCREYDQSAQAAIADAAEL</sequence>
<organism evidence="2 3">
    <name type="scientific">Prorocentrum cordatum</name>
    <dbReference type="NCBI Taxonomy" id="2364126"/>
    <lineage>
        <taxon>Eukaryota</taxon>
        <taxon>Sar</taxon>
        <taxon>Alveolata</taxon>
        <taxon>Dinophyceae</taxon>
        <taxon>Prorocentrales</taxon>
        <taxon>Prorocentraceae</taxon>
        <taxon>Prorocentrum</taxon>
    </lineage>
</organism>
<accession>A0ABN9QRF1</accession>
<dbReference type="Proteomes" id="UP001189429">
    <property type="component" value="Unassembled WGS sequence"/>
</dbReference>
<feature type="non-terminal residue" evidence="2">
    <location>
        <position position="1"/>
    </location>
</feature>
<evidence type="ECO:0000313" key="3">
    <source>
        <dbReference type="Proteomes" id="UP001189429"/>
    </source>
</evidence>
<name>A0ABN9QRF1_9DINO</name>
<gene>
    <name evidence="2" type="ORF">PCOR1329_LOCUS14269</name>
</gene>
<reference evidence="2" key="1">
    <citation type="submission" date="2023-10" db="EMBL/GenBank/DDBJ databases">
        <authorList>
            <person name="Chen Y."/>
            <person name="Shah S."/>
            <person name="Dougan E. K."/>
            <person name="Thang M."/>
            <person name="Chan C."/>
        </authorList>
    </citation>
    <scope>NUCLEOTIDE SEQUENCE [LARGE SCALE GENOMIC DNA]</scope>
</reference>
<evidence type="ECO:0000256" key="1">
    <source>
        <dbReference type="SAM" id="MobiDB-lite"/>
    </source>
</evidence>
<comment type="caution">
    <text evidence="2">The sequence shown here is derived from an EMBL/GenBank/DDBJ whole genome shotgun (WGS) entry which is preliminary data.</text>
</comment>
<protein>
    <submittedName>
        <fullName evidence="2">Uncharacterized protein</fullName>
    </submittedName>
</protein>
<feature type="non-terminal residue" evidence="2">
    <location>
        <position position="541"/>
    </location>
</feature>
<keyword evidence="3" id="KW-1185">Reference proteome</keyword>
<evidence type="ECO:0000313" key="2">
    <source>
        <dbReference type="EMBL" id="CAK0808802.1"/>
    </source>
</evidence>
<proteinExistence type="predicted"/>
<dbReference type="EMBL" id="CAUYUJ010004258">
    <property type="protein sequence ID" value="CAK0808802.1"/>
    <property type="molecule type" value="Genomic_DNA"/>
</dbReference>